<dbReference type="InterPro" id="IPR011051">
    <property type="entry name" value="RmlC_Cupin_sf"/>
</dbReference>
<dbReference type="PANTHER" id="PTHR35848:SF6">
    <property type="entry name" value="CUPIN TYPE-2 DOMAIN-CONTAINING PROTEIN"/>
    <property type="match status" value="1"/>
</dbReference>
<evidence type="ECO:0000256" key="1">
    <source>
        <dbReference type="ARBA" id="ARBA00022723"/>
    </source>
</evidence>
<comment type="caution">
    <text evidence="3">The sequence shown here is derived from an EMBL/GenBank/DDBJ whole genome shotgun (WGS) entry which is preliminary data.</text>
</comment>
<gene>
    <name evidence="3" type="ORF">J5V48_04995</name>
</gene>
<accession>A0ABS7DGB3</accession>
<dbReference type="PANTHER" id="PTHR35848">
    <property type="entry name" value="OXALATE-BINDING PROTEIN"/>
    <property type="match status" value="1"/>
</dbReference>
<reference evidence="3 4" key="1">
    <citation type="submission" date="2021-03" db="EMBL/GenBank/DDBJ databases">
        <title>Succinivibrio sp. nov. isolated from feces of cow.</title>
        <authorList>
            <person name="Choi J.-Y."/>
        </authorList>
    </citation>
    <scope>NUCLEOTIDE SEQUENCE [LARGE SCALE GENOMIC DNA]</scope>
    <source>
        <strain evidence="3 4">AGMB01872</strain>
    </source>
</reference>
<dbReference type="SUPFAM" id="SSF51182">
    <property type="entry name" value="RmlC-like cupins"/>
    <property type="match status" value="1"/>
</dbReference>
<evidence type="ECO:0000259" key="2">
    <source>
        <dbReference type="Pfam" id="PF07883"/>
    </source>
</evidence>
<dbReference type="RefSeq" id="WP_219937470.1">
    <property type="nucleotide sequence ID" value="NZ_JAGFNY010000013.1"/>
</dbReference>
<protein>
    <submittedName>
        <fullName evidence="3">Cupin domain-containing protein</fullName>
    </submittedName>
</protein>
<name>A0ABS7DGB3_9GAMM</name>
<dbReference type="InterPro" id="IPR013096">
    <property type="entry name" value="Cupin_2"/>
</dbReference>
<sequence>MSKESYTFKSVDLNSDRTELHDLLNLTGCEVSINNMAPNTQAPFFHYHKENEEVYVVLEGSGFVYADGETIKVEKGSVFRMAPSVKRCIKAEENGIRFLCIQCKENSLAQFTFGDGAIDKTIEWKI</sequence>
<dbReference type="Gene3D" id="2.60.120.10">
    <property type="entry name" value="Jelly Rolls"/>
    <property type="match status" value="1"/>
</dbReference>
<keyword evidence="4" id="KW-1185">Reference proteome</keyword>
<proteinExistence type="predicted"/>
<dbReference type="InterPro" id="IPR014710">
    <property type="entry name" value="RmlC-like_jellyroll"/>
</dbReference>
<organism evidence="3 4">
    <name type="scientific">Succinivibrio faecicola</name>
    <dbReference type="NCBI Taxonomy" id="2820300"/>
    <lineage>
        <taxon>Bacteria</taxon>
        <taxon>Pseudomonadati</taxon>
        <taxon>Pseudomonadota</taxon>
        <taxon>Gammaproteobacteria</taxon>
        <taxon>Aeromonadales</taxon>
        <taxon>Succinivibrionaceae</taxon>
        <taxon>Succinivibrio</taxon>
    </lineage>
</organism>
<evidence type="ECO:0000313" key="4">
    <source>
        <dbReference type="Proteomes" id="UP000731465"/>
    </source>
</evidence>
<dbReference type="EMBL" id="JAGFNY010000013">
    <property type="protein sequence ID" value="MBW7570248.1"/>
    <property type="molecule type" value="Genomic_DNA"/>
</dbReference>
<keyword evidence="1" id="KW-0479">Metal-binding</keyword>
<feature type="domain" description="Cupin type-2" evidence="2">
    <location>
        <begin position="35"/>
        <end position="94"/>
    </location>
</feature>
<evidence type="ECO:0000313" key="3">
    <source>
        <dbReference type="EMBL" id="MBW7570248.1"/>
    </source>
</evidence>
<dbReference type="InterPro" id="IPR051610">
    <property type="entry name" value="GPI/OXD"/>
</dbReference>
<dbReference type="Proteomes" id="UP000731465">
    <property type="component" value="Unassembled WGS sequence"/>
</dbReference>
<dbReference type="Pfam" id="PF07883">
    <property type="entry name" value="Cupin_2"/>
    <property type="match status" value="1"/>
</dbReference>